<accession>A0ABW2RJZ2</accession>
<dbReference type="GO" id="GO:0004386">
    <property type="term" value="F:helicase activity"/>
    <property type="evidence" value="ECO:0007669"/>
    <property type="project" value="UniProtKB-KW"/>
</dbReference>
<keyword evidence="2" id="KW-0347">Helicase</keyword>
<evidence type="ECO:0000313" key="2">
    <source>
        <dbReference type="EMBL" id="MFC7441319.1"/>
    </source>
</evidence>
<dbReference type="InterPro" id="IPR032830">
    <property type="entry name" value="XPB/Ssl2_N"/>
</dbReference>
<keyword evidence="2" id="KW-0067">ATP-binding</keyword>
<feature type="domain" description="Helicase XPB/Ssl2 N-terminal" evidence="1">
    <location>
        <begin position="352"/>
        <end position="432"/>
    </location>
</feature>
<protein>
    <submittedName>
        <fullName evidence="2">Helicase-associated domain-containing protein</fullName>
    </submittedName>
</protein>
<dbReference type="Pfam" id="PF13625">
    <property type="entry name" value="Helicase_C_3"/>
    <property type="match status" value="1"/>
</dbReference>
<keyword evidence="3" id="KW-1185">Reference proteome</keyword>
<gene>
    <name evidence="2" type="ORF">ACFQNG_09120</name>
</gene>
<comment type="caution">
    <text evidence="2">The sequence shown here is derived from an EMBL/GenBank/DDBJ whole genome shotgun (WGS) entry which is preliminary data.</text>
</comment>
<name>A0ABW2RJZ2_9BACL</name>
<evidence type="ECO:0000259" key="1">
    <source>
        <dbReference type="Pfam" id="PF13625"/>
    </source>
</evidence>
<dbReference type="EMBL" id="JBHTBW010000021">
    <property type="protein sequence ID" value="MFC7441319.1"/>
    <property type="molecule type" value="Genomic_DNA"/>
</dbReference>
<evidence type="ECO:0000313" key="3">
    <source>
        <dbReference type="Proteomes" id="UP001596500"/>
    </source>
</evidence>
<keyword evidence="2" id="KW-0378">Hydrolase</keyword>
<dbReference type="RefSeq" id="WP_379864610.1">
    <property type="nucleotide sequence ID" value="NZ_JBHTBW010000021.1"/>
</dbReference>
<proteinExistence type="predicted"/>
<organism evidence="2 3">
    <name type="scientific">Laceyella putida</name>
    <dbReference type="NCBI Taxonomy" id="110101"/>
    <lineage>
        <taxon>Bacteria</taxon>
        <taxon>Bacillati</taxon>
        <taxon>Bacillota</taxon>
        <taxon>Bacilli</taxon>
        <taxon>Bacillales</taxon>
        <taxon>Thermoactinomycetaceae</taxon>
        <taxon>Laceyella</taxon>
    </lineage>
</organism>
<keyword evidence="2" id="KW-0547">Nucleotide-binding</keyword>
<reference evidence="3" key="1">
    <citation type="journal article" date="2019" name="Int. J. Syst. Evol. Microbiol.">
        <title>The Global Catalogue of Microorganisms (GCM) 10K type strain sequencing project: providing services to taxonomists for standard genome sequencing and annotation.</title>
        <authorList>
            <consortium name="The Broad Institute Genomics Platform"/>
            <consortium name="The Broad Institute Genome Sequencing Center for Infectious Disease"/>
            <person name="Wu L."/>
            <person name="Ma J."/>
        </authorList>
    </citation>
    <scope>NUCLEOTIDE SEQUENCE [LARGE SCALE GENOMIC DNA]</scope>
    <source>
        <strain evidence="3">CGMCC 1.12942</strain>
    </source>
</reference>
<dbReference type="Proteomes" id="UP001596500">
    <property type="component" value="Unassembled WGS sequence"/>
</dbReference>
<sequence length="620" mass="72758">MASELIRCLNSLPDEVIERIGSFYQCRARHELCRALLQPSQFKQSWNQLSSLERQVFLSFLFSSRAGVIKEREGEVWAHERRLSRLEWLRAMIVLRQRGWIYAFRNARHERVYFCPLEIRQLFSRFLFANESISWRDEREVLPKSEPGYGLGQALFHFLARLEHEPWHLTKTGDIHKKDAQKWDVELGLESAALRHSPWSDQELPPWVAFLLELSRWYGLIEENGHSLTVHAHRWHTWLEQDWEEMMTDLYWAVRGLVAQRMRGVEGDFLLLEEVEPRQWMPLSQWKAMKRCWYKEKGKDARAGEERLDAFIAMMVGAGWLEEGITKSGERCVRLTELPPWQSEAAADMPVYIQPDMELIVPSHFPLAQRKILAQMADFMGGEQMLFYLITDESLRRAWRVGMTAEEMIRHLASWSGQPVPEVVARKIRAEEKRSPTVYCDRVLQYVLPHPSVREQIRPYLSKWQATLLDDGRLLVPQAMEHAVTDWLCEAGLEVTERKQTAIVPTKSTDAQSFKRDSPLDWRIEDDVPELEAGMSGMERLPRLWWSGLHPYRLPMKRELIQQGICHGLRLKVERNGEQQIIFPLEIQERTGGWWLKAECHGHQIQLSLEQIDKVQIIAE</sequence>